<accession>A0A9W8WWX3</accession>
<gene>
    <name evidence="2" type="ORF">N0V87_006736</name>
</gene>
<organism evidence="2 3">
    <name type="scientific">Didymella glomerata</name>
    <dbReference type="NCBI Taxonomy" id="749621"/>
    <lineage>
        <taxon>Eukaryota</taxon>
        <taxon>Fungi</taxon>
        <taxon>Dikarya</taxon>
        <taxon>Ascomycota</taxon>
        <taxon>Pezizomycotina</taxon>
        <taxon>Dothideomycetes</taxon>
        <taxon>Pleosporomycetidae</taxon>
        <taxon>Pleosporales</taxon>
        <taxon>Pleosporineae</taxon>
        <taxon>Didymellaceae</taxon>
        <taxon>Didymella</taxon>
    </lineage>
</organism>
<feature type="transmembrane region" description="Helical" evidence="1">
    <location>
        <begin position="216"/>
        <end position="238"/>
    </location>
</feature>
<evidence type="ECO:0000313" key="3">
    <source>
        <dbReference type="Proteomes" id="UP001140562"/>
    </source>
</evidence>
<dbReference type="AlphaFoldDB" id="A0A9W8WWX3"/>
<evidence type="ECO:0000313" key="2">
    <source>
        <dbReference type="EMBL" id="KAJ4334591.1"/>
    </source>
</evidence>
<sequence>MNPRSYFLRSVQHRLDVVVQSHEYLVEKLKEGFEVWVKEHDARGIRPGHQAIRHQQLEDSLHCIGEMTKVFRNLRQRFSRARDGWERFSGPRGDILYFEDLRNGNARDALHKIEESFEKMSDLERELHVMLDTCSEETKAFSLHLEVGKHGMKRAMTIKTEEAATSAANSEKFAGEMARATRVNMQLLIITTAVVIALQYFCSDQALFSFERNSRTFWISLCVLVPGLSVLFFVLNALDHVKFIFFDRFYGRLGNAVTPTIEPV</sequence>
<proteinExistence type="predicted"/>
<feature type="transmembrane region" description="Helical" evidence="1">
    <location>
        <begin position="187"/>
        <end position="210"/>
    </location>
</feature>
<name>A0A9W8WWX3_9PLEO</name>
<keyword evidence="3" id="KW-1185">Reference proteome</keyword>
<keyword evidence="1" id="KW-0472">Membrane</keyword>
<keyword evidence="1" id="KW-0812">Transmembrane</keyword>
<protein>
    <submittedName>
        <fullName evidence="2">Uncharacterized protein</fullName>
    </submittedName>
</protein>
<comment type="caution">
    <text evidence="2">The sequence shown here is derived from an EMBL/GenBank/DDBJ whole genome shotgun (WGS) entry which is preliminary data.</text>
</comment>
<dbReference type="Proteomes" id="UP001140562">
    <property type="component" value="Unassembled WGS sequence"/>
</dbReference>
<evidence type="ECO:0000256" key="1">
    <source>
        <dbReference type="SAM" id="Phobius"/>
    </source>
</evidence>
<keyword evidence="1" id="KW-1133">Transmembrane helix</keyword>
<dbReference type="EMBL" id="JAPEUV010000074">
    <property type="protein sequence ID" value="KAJ4334591.1"/>
    <property type="molecule type" value="Genomic_DNA"/>
</dbReference>
<reference evidence="2" key="1">
    <citation type="submission" date="2022-10" db="EMBL/GenBank/DDBJ databases">
        <title>Tapping the CABI collections for fungal endophytes: first genome assemblies for Collariella, Neodidymelliopsis, Ascochyta clinopodiicola, Didymella pomorum, Didymosphaeria variabile, Neocosmospora piperis and Neocucurbitaria cava.</title>
        <authorList>
            <person name="Hill R."/>
        </authorList>
    </citation>
    <scope>NUCLEOTIDE SEQUENCE</scope>
    <source>
        <strain evidence="2">IMI 360193</strain>
    </source>
</reference>
<dbReference type="OrthoDB" id="5428055at2759"/>